<evidence type="ECO:0000313" key="4">
    <source>
        <dbReference type="Proteomes" id="UP001176517"/>
    </source>
</evidence>
<protein>
    <submittedName>
        <fullName evidence="3">Uncharacterized protein</fullName>
    </submittedName>
</protein>
<feature type="transmembrane region" description="Helical" evidence="2">
    <location>
        <begin position="101"/>
        <end position="120"/>
    </location>
</feature>
<feature type="compositionally biased region" description="Basic and acidic residues" evidence="1">
    <location>
        <begin position="179"/>
        <end position="190"/>
    </location>
</feature>
<evidence type="ECO:0000256" key="1">
    <source>
        <dbReference type="SAM" id="MobiDB-lite"/>
    </source>
</evidence>
<comment type="caution">
    <text evidence="3">The sequence shown here is derived from an EMBL/GenBank/DDBJ whole genome shotgun (WGS) entry which is preliminary data.</text>
</comment>
<evidence type="ECO:0000313" key="3">
    <source>
        <dbReference type="EMBL" id="KAK0554987.1"/>
    </source>
</evidence>
<keyword evidence="2" id="KW-1133">Transmembrane helix</keyword>
<accession>A0AAN6JSM9</accession>
<feature type="transmembrane region" description="Helical" evidence="2">
    <location>
        <begin position="235"/>
        <end position="252"/>
    </location>
</feature>
<dbReference type="Proteomes" id="UP001176517">
    <property type="component" value="Unassembled WGS sequence"/>
</dbReference>
<organism evidence="3 4">
    <name type="scientific">Tilletia horrida</name>
    <dbReference type="NCBI Taxonomy" id="155126"/>
    <lineage>
        <taxon>Eukaryota</taxon>
        <taxon>Fungi</taxon>
        <taxon>Dikarya</taxon>
        <taxon>Basidiomycota</taxon>
        <taxon>Ustilaginomycotina</taxon>
        <taxon>Exobasidiomycetes</taxon>
        <taxon>Tilletiales</taxon>
        <taxon>Tilletiaceae</taxon>
        <taxon>Tilletia</taxon>
    </lineage>
</organism>
<keyword evidence="4" id="KW-1185">Reference proteome</keyword>
<feature type="transmembrane region" description="Helical" evidence="2">
    <location>
        <begin position="346"/>
        <end position="368"/>
    </location>
</feature>
<keyword evidence="2" id="KW-0472">Membrane</keyword>
<feature type="transmembrane region" description="Helical" evidence="2">
    <location>
        <begin position="282"/>
        <end position="303"/>
    </location>
</feature>
<keyword evidence="2" id="KW-0812">Transmembrane</keyword>
<feature type="transmembrane region" description="Helical" evidence="2">
    <location>
        <begin position="205"/>
        <end position="223"/>
    </location>
</feature>
<dbReference type="AlphaFoldDB" id="A0AAN6JSM9"/>
<sequence>MSGRTITPFRAGQLKPDAAIYWLPAFCAFYGIVVHVVAMYLDPHSSFTNVYLNLNERQLSARTGIPTSWPQWFQGGDDRFTLKQAALIYINFLNDAVQTQFAQAGIWILTCTLAPMLLYFSIESMKTGRAAGLGAATLIVSAALGQIGLAGFSFNVIAIPVYAWTRHSETTKAIIKNKDTNAKSPDKEGGRAIIHPQPSPSASKVNTAVFLLNIIAVIVGLALHTPQAYKTPALIANIAFWFYPVVLLPLLFPPLPGPKVSVADNPFAKLPKGTRRTAAADAYAFLAKACFALWIVSLVLIAPSLYHKVQHTRKMISSFGGYFGIPGTVYKLGFREFCKLTFPVTYAEWIILLDISGLILAAYSIVFIDMVCDDWTMSAFSGRVPGFIRHTKKRYIMEDVIVGSGPALVWGPGYSLATYFELRERSAEAARNK</sequence>
<feature type="transmembrane region" description="Helical" evidence="2">
    <location>
        <begin position="20"/>
        <end position="41"/>
    </location>
</feature>
<feature type="region of interest" description="Disordered" evidence="1">
    <location>
        <begin position="179"/>
        <end position="199"/>
    </location>
</feature>
<proteinExistence type="predicted"/>
<dbReference type="EMBL" id="JAPDMZ010000031">
    <property type="protein sequence ID" value="KAK0554987.1"/>
    <property type="molecule type" value="Genomic_DNA"/>
</dbReference>
<reference evidence="3" key="1">
    <citation type="journal article" date="2023" name="PhytoFront">
        <title>Draft Genome Resources of Seven Strains of Tilletia horrida, Causal Agent of Kernel Smut of Rice.</title>
        <authorList>
            <person name="Khanal S."/>
            <person name="Antony Babu S."/>
            <person name="Zhou X.G."/>
        </authorList>
    </citation>
    <scope>NUCLEOTIDE SEQUENCE</scope>
    <source>
        <strain evidence="3">TX6</strain>
    </source>
</reference>
<evidence type="ECO:0000256" key="2">
    <source>
        <dbReference type="SAM" id="Phobius"/>
    </source>
</evidence>
<gene>
    <name evidence="3" type="ORF">OC846_001844</name>
</gene>
<feature type="transmembrane region" description="Helical" evidence="2">
    <location>
        <begin position="132"/>
        <end position="163"/>
    </location>
</feature>
<name>A0AAN6JSM9_9BASI</name>